<evidence type="ECO:0000259" key="1">
    <source>
        <dbReference type="Pfam" id="PF06985"/>
    </source>
</evidence>
<evidence type="ECO:0000313" key="3">
    <source>
        <dbReference type="Proteomes" id="UP001322138"/>
    </source>
</evidence>
<dbReference type="EMBL" id="JAFFGZ010000004">
    <property type="protein sequence ID" value="KAK4646033.1"/>
    <property type="molecule type" value="Genomic_DNA"/>
</dbReference>
<gene>
    <name evidence="2" type="ORF">QC761_206790</name>
</gene>
<name>A0ABR0FRC8_9PEZI</name>
<dbReference type="PANTHER" id="PTHR33112">
    <property type="entry name" value="DOMAIN PROTEIN, PUTATIVE-RELATED"/>
    <property type="match status" value="1"/>
</dbReference>
<comment type="caution">
    <text evidence="2">The sequence shown here is derived from an EMBL/GenBank/DDBJ whole genome shotgun (WGS) entry which is preliminary data.</text>
</comment>
<accession>A0ABR0FRC8</accession>
<dbReference type="GeneID" id="87895898"/>
<sequence>MANVDDDLNDINDILDSLRSRPPSPNEISSCPSCSRIRDKSLPGYRCLRVGSSRGIYPSTCARCVFTSAVGEACVEQGILKCADVDTDNKPHHYIVWQAENDGSLVLPRWSNLLSSAGGSANSLRKAISFEILTAPGKPSPFPDIPIWSPRLACPSKDDGVSFDKIQAWLKVCEERHSMCGRVSGAPNLPARVLDVRQLPVKLYEPRPGESKPYLCLSHCWGGSRPKCMTTSWTLETNRQEIVWNDLPATFQHAIDVTRRLGFDYLWIDSLCIIQDSETDWQHQSAEMIFIYENSHLTLCATASEDDNGGFYGDVPTERRPKEITVKGPDGTDYELLIRTDLSNRHLPLPWGVDHHGNRRKYLPLLTRAWVFQERLLSRRLLHFTKEELLFECAELIACECHPGVGRYDYRPKHSEPLDKRVFSLSEAALKAPKKKPESLEEAANLEVNATPWGRAVECYTALSLSYPRDKLPALSGVAKQIQRRLRPDDEYLAGLWRSTLLPDLCWWSVGYKQAPQRWRGPSWSWVSIDGPIAMNKFRQRAKNDACSVVDASVLLAGPDVMGEVESGHVILSGTICAGRMKEGSHVDPKILRYPKSASVYDLLLAVNGDERLMFVDCWYYLYDGTVTVGQEVFCLRMGLYNDADEFCLILKRAGKVETSTINEPGCYERIGYMMGYFGDLDRWCEGKARSLIKII</sequence>
<evidence type="ECO:0000313" key="2">
    <source>
        <dbReference type="EMBL" id="KAK4646033.1"/>
    </source>
</evidence>
<dbReference type="Pfam" id="PF06985">
    <property type="entry name" value="HET"/>
    <property type="match status" value="1"/>
</dbReference>
<keyword evidence="3" id="KW-1185">Reference proteome</keyword>
<protein>
    <recommendedName>
        <fullName evidence="1">Heterokaryon incompatibility domain-containing protein</fullName>
    </recommendedName>
</protein>
<organism evidence="2 3">
    <name type="scientific">Podospora bellae-mahoneyi</name>
    <dbReference type="NCBI Taxonomy" id="2093777"/>
    <lineage>
        <taxon>Eukaryota</taxon>
        <taxon>Fungi</taxon>
        <taxon>Dikarya</taxon>
        <taxon>Ascomycota</taxon>
        <taxon>Pezizomycotina</taxon>
        <taxon>Sordariomycetes</taxon>
        <taxon>Sordariomycetidae</taxon>
        <taxon>Sordariales</taxon>
        <taxon>Podosporaceae</taxon>
        <taxon>Podospora</taxon>
    </lineage>
</organism>
<dbReference type="RefSeq" id="XP_062735009.1">
    <property type="nucleotide sequence ID" value="XM_062876416.1"/>
</dbReference>
<dbReference type="InterPro" id="IPR010730">
    <property type="entry name" value="HET"/>
</dbReference>
<feature type="domain" description="Heterokaryon incompatibility" evidence="1">
    <location>
        <begin position="214"/>
        <end position="374"/>
    </location>
</feature>
<dbReference type="PANTHER" id="PTHR33112:SF9">
    <property type="entry name" value="HETEROKARYON INCOMPATIBILITY DOMAIN-CONTAINING PROTEIN"/>
    <property type="match status" value="1"/>
</dbReference>
<reference evidence="2 3" key="1">
    <citation type="journal article" date="2023" name="bioRxiv">
        <title>High-quality genome assemblies of four members of thePodospora anserinaspecies complex.</title>
        <authorList>
            <person name="Ament-Velasquez S.L."/>
            <person name="Vogan A.A."/>
            <person name="Wallerman O."/>
            <person name="Hartmann F."/>
            <person name="Gautier V."/>
            <person name="Silar P."/>
            <person name="Giraud T."/>
            <person name="Johannesson H."/>
        </authorList>
    </citation>
    <scope>NUCLEOTIDE SEQUENCE [LARGE SCALE GENOMIC DNA]</scope>
    <source>
        <strain evidence="2 3">CBS 112042</strain>
    </source>
</reference>
<dbReference type="Proteomes" id="UP001322138">
    <property type="component" value="Unassembled WGS sequence"/>
</dbReference>
<proteinExistence type="predicted"/>